<comment type="caution">
    <text evidence="2">The sequence shown here is derived from an EMBL/GenBank/DDBJ whole genome shotgun (WGS) entry which is preliminary data.</text>
</comment>
<organism evidence="2 3">
    <name type="scientific">Volvox reticuliferus</name>
    <dbReference type="NCBI Taxonomy" id="1737510"/>
    <lineage>
        <taxon>Eukaryota</taxon>
        <taxon>Viridiplantae</taxon>
        <taxon>Chlorophyta</taxon>
        <taxon>core chlorophytes</taxon>
        <taxon>Chlorophyceae</taxon>
        <taxon>CS clade</taxon>
        <taxon>Chlamydomonadales</taxon>
        <taxon>Volvocaceae</taxon>
        <taxon>Volvox</taxon>
    </lineage>
</organism>
<feature type="compositionally biased region" description="Low complexity" evidence="1">
    <location>
        <begin position="807"/>
        <end position="820"/>
    </location>
</feature>
<feature type="compositionally biased region" description="Polar residues" evidence="1">
    <location>
        <begin position="116"/>
        <end position="127"/>
    </location>
</feature>
<feature type="compositionally biased region" description="Low complexity" evidence="1">
    <location>
        <begin position="713"/>
        <end position="740"/>
    </location>
</feature>
<feature type="region of interest" description="Disordered" evidence="1">
    <location>
        <begin position="1298"/>
        <end position="1345"/>
    </location>
</feature>
<feature type="region of interest" description="Disordered" evidence="1">
    <location>
        <begin position="676"/>
        <end position="820"/>
    </location>
</feature>
<feature type="compositionally biased region" description="Gly residues" evidence="1">
    <location>
        <begin position="1313"/>
        <end position="1345"/>
    </location>
</feature>
<evidence type="ECO:0000313" key="3">
    <source>
        <dbReference type="Proteomes" id="UP000747110"/>
    </source>
</evidence>
<feature type="region of interest" description="Disordered" evidence="1">
    <location>
        <begin position="456"/>
        <end position="512"/>
    </location>
</feature>
<dbReference type="EMBL" id="BNCP01000004">
    <property type="protein sequence ID" value="GIL72299.1"/>
    <property type="molecule type" value="Genomic_DNA"/>
</dbReference>
<gene>
    <name evidence="2" type="ORF">Vretifemale_2677</name>
</gene>
<name>A0A8J4FDY9_9CHLO</name>
<feature type="compositionally biased region" description="Low complexity" evidence="1">
    <location>
        <begin position="1187"/>
        <end position="1199"/>
    </location>
</feature>
<feature type="compositionally biased region" description="Gly residues" evidence="1">
    <location>
        <begin position="1378"/>
        <end position="1391"/>
    </location>
</feature>
<evidence type="ECO:0000313" key="2">
    <source>
        <dbReference type="EMBL" id="GIL72299.1"/>
    </source>
</evidence>
<feature type="compositionally biased region" description="Low complexity" evidence="1">
    <location>
        <begin position="481"/>
        <end position="512"/>
    </location>
</feature>
<feature type="region of interest" description="Disordered" evidence="1">
    <location>
        <begin position="1417"/>
        <end position="1501"/>
    </location>
</feature>
<sequence>MGEVLQASQTSSDGSDDNCDVVNITKEKISLIEVLRRSPVTPSVGNLRELAAISRMPLPIQLNHHIEPIQMPLVDHQSHRQSLAAPLFAGSGPSGKHGANPSLASAPDWPGKASAAVQSNHVQNSEGAKQDHPSPIANECSTSSDGGDSDDGIPRFNILRSRSMHPSSRSTRRRKGVGESTGPRSSDLARPAVDSSARRKPLKDINLCPAPAMNPEAAAVAAIGRASAFAVGGFMTRVARTKDGDGKIPGLAAASPSAARPNVMLTPDCHGATDDTVQRSPCAARGAGEAQLRAILSGDQGGSGNSSSCSSDRDRSEEGEGEDAMPVPLFNLLRRAPARSHAVGAAGGSTAPTAARAVGVAPAGPLVNSGVAAAGSCLGVARLAADVLHVSPEDFVSRRRSEVHHSCGGMTAADSSPVSRTRQMAGEVLPPPQLHQNRRAEDVCHALYFVSDATTAGVKQSRQTPPAAKPAPGAHCGSGNAAAATLATAPGGAAPTADRLRLGSSGRRVSSSPFAATTPAMAAAEATIASVAGAAAVTGTSNSGPRTSTDEMLARAIQTAQRRRRSTPAPLRSLFEEDEEDYKERPGRDCIAQDHNHGALLSPRKALAGSGPSGGGGVGGCLLGNGVAHVEDPEGLTAEPPAGQGRQIVCRRWSEGFISTPAKGDTEAVAAAVRDLPPVDESPDDAFLCDDHETPGQGWEQAPDTGWRHRLEQQQQQVDGQPPGHQQQQGSHWRATLAAPAPLPHKPPPEVNQRPRLPGPPPLLPLQPPESLPQQQQPIGCHGGAEPPQALPQQLSTQAGSGRHGQAAGPATKRRATAATKAAAGTQSIVSFLLRQPQAVQAAAPASVAISSVDGAPQKRPQLRLSVPDPGLAVAARPTSAAGAGVGVSVGAGPHALKPITIDLADGDASQPRRRMIHGSEMRAPIGPAPVIVVLDEDEGNTGPASTEGGGLHVTTGSTDAEAAMLEDEDELSVRGNVSRVRRPKRRHAVLLLDNEDEEEGEEIEGHGGAAAATMAAMAAEPQRPLQGGLHLQASGACAKKAPRVQPVAAAGAMSGGEPYGHPLLRLPHRDEEDEGDIIEECSQDDEEMLGLLSARNNARGNGHGGSGVGTAMACGHPAGGRRSLGELVGGAGCGGGVAEAARRRSLPAGGHPMRRVPGHQLAGAAPQAHGSPGVPTGQIFQGHAAGLPRPQQGLPLQLSVGPAVGQSVPQHQHHHHQPQQQQQTYQSPGRSYNYQHQQDQEHQQQQQQQAAPWWTLLPDFVPAVALAGGYDPRSTQRPEPVFVLYQKQFNGPANSSVAPMHRNTWQHAPPGSGNGAALGGIGNGGDVGSTGGAQGASLSVGGGADNEVMDWVRDLRSGKSRGGGGSRSRRTAAAAGPAGGGAADTGGTSGASGRWYTNNYGVKVYVENGQEYTGRDAYNKYRRSSGTGLDTGAGQSRSRGKSRRKGGKGKGKGKGKGDRAKKSGTATASGGVRKGGKGKSGTGAAATGVWLGKGKGAKGK</sequence>
<dbReference type="Proteomes" id="UP000747110">
    <property type="component" value="Unassembled WGS sequence"/>
</dbReference>
<dbReference type="OrthoDB" id="542432at2759"/>
<keyword evidence="3" id="KW-1185">Reference proteome</keyword>
<feature type="compositionally biased region" description="Polar residues" evidence="1">
    <location>
        <begin position="1225"/>
        <end position="1235"/>
    </location>
</feature>
<evidence type="ECO:0000256" key="1">
    <source>
        <dbReference type="SAM" id="MobiDB-lite"/>
    </source>
</evidence>
<feature type="compositionally biased region" description="Polar residues" evidence="1">
    <location>
        <begin position="791"/>
        <end position="800"/>
    </location>
</feature>
<feature type="region of interest" description="Disordered" evidence="1">
    <location>
        <begin position="296"/>
        <end position="327"/>
    </location>
</feature>
<feature type="region of interest" description="Disordered" evidence="1">
    <location>
        <begin position="1357"/>
        <end position="1394"/>
    </location>
</feature>
<feature type="compositionally biased region" description="Pro residues" evidence="1">
    <location>
        <begin position="741"/>
        <end position="750"/>
    </location>
</feature>
<feature type="region of interest" description="Disordered" evidence="1">
    <location>
        <begin position="86"/>
        <end position="200"/>
    </location>
</feature>
<reference evidence="2" key="1">
    <citation type="journal article" date="2021" name="Proc. Natl. Acad. Sci. U.S.A.">
        <title>Three genomes in the algal genus Volvox reveal the fate of a haploid sex-determining region after a transition to homothallism.</title>
        <authorList>
            <person name="Yamamoto K."/>
            <person name="Hamaji T."/>
            <person name="Kawai-Toyooka H."/>
            <person name="Matsuzaki R."/>
            <person name="Takahashi F."/>
            <person name="Nishimura Y."/>
            <person name="Kawachi M."/>
            <person name="Noguchi H."/>
            <person name="Minakuchi Y."/>
            <person name="Umen J.G."/>
            <person name="Toyoda A."/>
            <person name="Nozaki H."/>
        </authorList>
    </citation>
    <scope>NUCLEOTIDE SEQUENCE</scope>
    <source>
        <strain evidence="2">NIES-3786</strain>
    </source>
</reference>
<feature type="region of interest" description="Disordered" evidence="1">
    <location>
        <begin position="1148"/>
        <end position="1251"/>
    </location>
</feature>
<protein>
    <submittedName>
        <fullName evidence="2">Uncharacterized protein</fullName>
    </submittedName>
</protein>
<accession>A0A8J4FDY9</accession>
<proteinExistence type="predicted"/>
<feature type="compositionally biased region" description="Pro residues" evidence="1">
    <location>
        <begin position="757"/>
        <end position="771"/>
    </location>
</feature>
<feature type="compositionally biased region" description="Basic residues" evidence="1">
    <location>
        <begin position="1439"/>
        <end position="1455"/>
    </location>
</feature>